<dbReference type="Proteomes" id="UP000198744">
    <property type="component" value="Unassembled WGS sequence"/>
</dbReference>
<accession>A0A1H8A8J3</accession>
<feature type="transmembrane region" description="Helical" evidence="1">
    <location>
        <begin position="274"/>
        <end position="290"/>
    </location>
</feature>
<feature type="domain" description="EamA" evidence="2">
    <location>
        <begin position="158"/>
        <end position="288"/>
    </location>
</feature>
<evidence type="ECO:0000256" key="1">
    <source>
        <dbReference type="SAM" id="Phobius"/>
    </source>
</evidence>
<keyword evidence="1" id="KW-1133">Transmembrane helix</keyword>
<sequence length="291" mass="31693">MSTLSFFLSLIAAFGLATSDALTKRFFSDRSAYEMGLIRLAYTLPWLLGASFFVPPARTDAVFWTCVLIALPLEVLAFLCYMKALKVSPLSLSLPFLAFTPGFILLTGWFILGETVRMGGLAGILLIIVGSYCLNLSSFKQGVWQPFLAVFREPGSRLMLLVSFIYAFTATLGKLAVLHSSPSYFGIVYYLILTALMFAGLAFSGKRPDKILQTRTPGMALVLGGTMAVTIFSHMLAISLTQAAYMIALKRTSLVIGVLYGAWWFREAKIGERLAGALLMVAGVLLIGLFG</sequence>
<feature type="transmembrane region" description="Helical" evidence="1">
    <location>
        <begin position="243"/>
        <end position="262"/>
    </location>
</feature>
<dbReference type="OrthoDB" id="5762785at2"/>
<keyword evidence="1" id="KW-0812">Transmembrane</keyword>
<reference evidence="3 4" key="1">
    <citation type="submission" date="2016-10" db="EMBL/GenBank/DDBJ databases">
        <authorList>
            <person name="de Groot N.N."/>
        </authorList>
    </citation>
    <scope>NUCLEOTIDE SEQUENCE [LARGE SCALE GENOMIC DNA]</scope>
    <source>
        <strain evidence="3 4">DSM 8423</strain>
    </source>
</reference>
<dbReference type="AlphaFoldDB" id="A0A1H8A8J3"/>
<proteinExistence type="predicted"/>
<feature type="transmembrane region" description="Helical" evidence="1">
    <location>
        <begin position="61"/>
        <end position="82"/>
    </location>
</feature>
<dbReference type="RefSeq" id="WP_093884524.1">
    <property type="nucleotide sequence ID" value="NZ_FOBS01000031.1"/>
</dbReference>
<dbReference type="PANTHER" id="PTHR22911">
    <property type="entry name" value="ACYL-MALONYL CONDENSING ENZYME-RELATED"/>
    <property type="match status" value="1"/>
</dbReference>
<dbReference type="SUPFAM" id="SSF103481">
    <property type="entry name" value="Multidrug resistance efflux transporter EmrE"/>
    <property type="match status" value="2"/>
</dbReference>
<keyword evidence="4" id="KW-1185">Reference proteome</keyword>
<gene>
    <name evidence="3" type="ORF">SAMN04489760_13122</name>
</gene>
<organism evidence="3 4">
    <name type="scientific">Syntrophus gentianae</name>
    <dbReference type="NCBI Taxonomy" id="43775"/>
    <lineage>
        <taxon>Bacteria</taxon>
        <taxon>Pseudomonadati</taxon>
        <taxon>Thermodesulfobacteriota</taxon>
        <taxon>Syntrophia</taxon>
        <taxon>Syntrophales</taxon>
        <taxon>Syntrophaceae</taxon>
        <taxon>Syntrophus</taxon>
    </lineage>
</organism>
<dbReference type="InterPro" id="IPR000620">
    <property type="entry name" value="EamA_dom"/>
</dbReference>
<feature type="transmembrane region" description="Helical" evidence="1">
    <location>
        <begin position="158"/>
        <end position="178"/>
    </location>
</feature>
<dbReference type="EMBL" id="FOBS01000031">
    <property type="protein sequence ID" value="SEM66148.1"/>
    <property type="molecule type" value="Genomic_DNA"/>
</dbReference>
<dbReference type="GO" id="GO:0016020">
    <property type="term" value="C:membrane"/>
    <property type="evidence" value="ECO:0007669"/>
    <property type="project" value="InterPro"/>
</dbReference>
<feature type="transmembrane region" description="Helical" evidence="1">
    <location>
        <begin position="216"/>
        <end position="237"/>
    </location>
</feature>
<evidence type="ECO:0000313" key="3">
    <source>
        <dbReference type="EMBL" id="SEM66148.1"/>
    </source>
</evidence>
<keyword evidence="1" id="KW-0472">Membrane</keyword>
<dbReference type="Gene3D" id="1.10.3730.20">
    <property type="match status" value="1"/>
</dbReference>
<name>A0A1H8A8J3_9BACT</name>
<dbReference type="Pfam" id="PF00892">
    <property type="entry name" value="EamA"/>
    <property type="match status" value="2"/>
</dbReference>
<evidence type="ECO:0000313" key="4">
    <source>
        <dbReference type="Proteomes" id="UP000198744"/>
    </source>
</evidence>
<dbReference type="InterPro" id="IPR037185">
    <property type="entry name" value="EmrE-like"/>
</dbReference>
<feature type="transmembrane region" description="Helical" evidence="1">
    <location>
        <begin position="94"/>
        <end position="112"/>
    </location>
</feature>
<feature type="domain" description="EamA" evidence="2">
    <location>
        <begin position="6"/>
        <end position="135"/>
    </location>
</feature>
<dbReference type="STRING" id="43775.SAMN04489760_13122"/>
<dbReference type="PANTHER" id="PTHR22911:SF137">
    <property type="entry name" value="SOLUTE CARRIER FAMILY 35 MEMBER G2-RELATED"/>
    <property type="match status" value="1"/>
</dbReference>
<feature type="transmembrane region" description="Helical" evidence="1">
    <location>
        <begin position="184"/>
        <end position="204"/>
    </location>
</feature>
<protein>
    <submittedName>
        <fullName evidence="3">EamA-like transporter family protein</fullName>
    </submittedName>
</protein>
<evidence type="ECO:0000259" key="2">
    <source>
        <dbReference type="Pfam" id="PF00892"/>
    </source>
</evidence>
<feature type="transmembrane region" description="Helical" evidence="1">
    <location>
        <begin position="118"/>
        <end position="137"/>
    </location>
</feature>